<reference evidence="2 3" key="1">
    <citation type="submission" date="2018-11" db="EMBL/GenBank/DDBJ databases">
        <authorList>
            <consortium name="Pathogen Informatics"/>
        </authorList>
    </citation>
    <scope>NUCLEOTIDE SEQUENCE [LARGE SCALE GENOMIC DNA]</scope>
</reference>
<accession>A0A3P7NL94</accession>
<sequence>MDGDLPQAAASNYESGHDFNLEAENLLKPDPLEAVTMSREVSETSIQTESNLHETERPTDDLEDAEVRCCAEDIVVETLAKVLSELPSNVFESTVKSSTIKFAPF</sequence>
<dbReference type="AlphaFoldDB" id="A0A3P7NL94"/>
<organism evidence="2 3">
    <name type="scientific">Dibothriocephalus latus</name>
    <name type="common">Fish tapeworm</name>
    <name type="synonym">Diphyllobothrium latum</name>
    <dbReference type="NCBI Taxonomy" id="60516"/>
    <lineage>
        <taxon>Eukaryota</taxon>
        <taxon>Metazoa</taxon>
        <taxon>Spiralia</taxon>
        <taxon>Lophotrochozoa</taxon>
        <taxon>Platyhelminthes</taxon>
        <taxon>Cestoda</taxon>
        <taxon>Eucestoda</taxon>
        <taxon>Diphyllobothriidea</taxon>
        <taxon>Diphyllobothriidae</taxon>
        <taxon>Dibothriocephalus</taxon>
    </lineage>
</organism>
<dbReference type="Proteomes" id="UP000281553">
    <property type="component" value="Unassembled WGS sequence"/>
</dbReference>
<evidence type="ECO:0000256" key="1">
    <source>
        <dbReference type="SAM" id="MobiDB-lite"/>
    </source>
</evidence>
<dbReference type="OrthoDB" id="10367016at2759"/>
<dbReference type="EMBL" id="UYRU01046417">
    <property type="protein sequence ID" value="VDN09112.1"/>
    <property type="molecule type" value="Genomic_DNA"/>
</dbReference>
<gene>
    <name evidence="2" type="ORF">DILT_LOCUS4943</name>
</gene>
<evidence type="ECO:0000313" key="2">
    <source>
        <dbReference type="EMBL" id="VDN09112.1"/>
    </source>
</evidence>
<feature type="region of interest" description="Disordered" evidence="1">
    <location>
        <begin position="37"/>
        <end position="63"/>
    </location>
</feature>
<evidence type="ECO:0000313" key="3">
    <source>
        <dbReference type="Proteomes" id="UP000281553"/>
    </source>
</evidence>
<protein>
    <submittedName>
        <fullName evidence="2">Uncharacterized protein</fullName>
    </submittedName>
</protein>
<proteinExistence type="predicted"/>
<feature type="compositionally biased region" description="Basic and acidic residues" evidence="1">
    <location>
        <begin position="51"/>
        <end position="63"/>
    </location>
</feature>
<keyword evidence="3" id="KW-1185">Reference proteome</keyword>
<name>A0A3P7NL94_DIBLA</name>